<dbReference type="EMBL" id="JBHSJG010000042">
    <property type="protein sequence ID" value="MFC4989213.1"/>
    <property type="molecule type" value="Genomic_DNA"/>
</dbReference>
<proteinExistence type="predicted"/>
<name>A0ABD5QHH7_9EURY</name>
<evidence type="ECO:0000313" key="2">
    <source>
        <dbReference type="Proteomes" id="UP001595925"/>
    </source>
</evidence>
<dbReference type="Proteomes" id="UP001595925">
    <property type="component" value="Unassembled WGS sequence"/>
</dbReference>
<organism evidence="1 2">
    <name type="scientific">Saliphagus infecundisoli</name>
    <dbReference type="NCBI Taxonomy" id="1849069"/>
    <lineage>
        <taxon>Archaea</taxon>
        <taxon>Methanobacteriati</taxon>
        <taxon>Methanobacteriota</taxon>
        <taxon>Stenosarchaea group</taxon>
        <taxon>Halobacteria</taxon>
        <taxon>Halobacteriales</taxon>
        <taxon>Natrialbaceae</taxon>
        <taxon>Saliphagus</taxon>
    </lineage>
</organism>
<comment type="caution">
    <text evidence="1">The sequence shown here is derived from an EMBL/GenBank/DDBJ whole genome shotgun (WGS) entry which is preliminary data.</text>
</comment>
<keyword evidence="2" id="KW-1185">Reference proteome</keyword>
<protein>
    <submittedName>
        <fullName evidence="1">Uncharacterized protein</fullName>
    </submittedName>
</protein>
<reference evidence="1 2" key="1">
    <citation type="journal article" date="2019" name="Int. J. Syst. Evol. Microbiol.">
        <title>The Global Catalogue of Microorganisms (GCM) 10K type strain sequencing project: providing services to taxonomists for standard genome sequencing and annotation.</title>
        <authorList>
            <consortium name="The Broad Institute Genomics Platform"/>
            <consortium name="The Broad Institute Genome Sequencing Center for Infectious Disease"/>
            <person name="Wu L."/>
            <person name="Ma J."/>
        </authorList>
    </citation>
    <scope>NUCLEOTIDE SEQUENCE [LARGE SCALE GENOMIC DNA]</scope>
    <source>
        <strain evidence="1 2">CGMCC 1.15824</strain>
    </source>
</reference>
<gene>
    <name evidence="1" type="ORF">ACFPFO_15855</name>
</gene>
<sequence>MPESSVARSFDHPNVQLKCHCGWTGLDADVTDWDVQSDRNRVVRKCPNCGEAVPEWGALPTVDGARRIARGPLAEALADAGRLDEDHA</sequence>
<dbReference type="AlphaFoldDB" id="A0ABD5QHH7"/>
<evidence type="ECO:0000313" key="1">
    <source>
        <dbReference type="EMBL" id="MFC4989213.1"/>
    </source>
</evidence>
<dbReference type="RefSeq" id="WP_224830238.1">
    <property type="nucleotide sequence ID" value="NZ_JAIVEF010000043.1"/>
</dbReference>
<accession>A0ABD5QHH7</accession>